<reference evidence="1" key="1">
    <citation type="submission" date="2023-04" db="EMBL/GenBank/DDBJ databases">
        <title>Chromosome-level genome of Chaenocephalus aceratus.</title>
        <authorList>
            <person name="Park H."/>
        </authorList>
    </citation>
    <scope>NUCLEOTIDE SEQUENCE</scope>
    <source>
        <strain evidence="1">DE</strain>
        <tissue evidence="1">Muscle</tissue>
    </source>
</reference>
<protein>
    <submittedName>
        <fullName evidence="1">Uncharacterized protein</fullName>
    </submittedName>
</protein>
<keyword evidence="2" id="KW-1185">Reference proteome</keyword>
<evidence type="ECO:0000313" key="2">
    <source>
        <dbReference type="Proteomes" id="UP001228049"/>
    </source>
</evidence>
<dbReference type="Proteomes" id="UP001228049">
    <property type="component" value="Unassembled WGS sequence"/>
</dbReference>
<proteinExistence type="predicted"/>
<organism evidence="1 2">
    <name type="scientific">Dissostichus eleginoides</name>
    <name type="common">Patagonian toothfish</name>
    <name type="synonym">Dissostichus amissus</name>
    <dbReference type="NCBI Taxonomy" id="100907"/>
    <lineage>
        <taxon>Eukaryota</taxon>
        <taxon>Metazoa</taxon>
        <taxon>Chordata</taxon>
        <taxon>Craniata</taxon>
        <taxon>Vertebrata</taxon>
        <taxon>Euteleostomi</taxon>
        <taxon>Actinopterygii</taxon>
        <taxon>Neopterygii</taxon>
        <taxon>Teleostei</taxon>
        <taxon>Neoteleostei</taxon>
        <taxon>Acanthomorphata</taxon>
        <taxon>Eupercaria</taxon>
        <taxon>Perciformes</taxon>
        <taxon>Notothenioidei</taxon>
        <taxon>Nototheniidae</taxon>
        <taxon>Dissostichus</taxon>
    </lineage>
</organism>
<evidence type="ECO:0000313" key="1">
    <source>
        <dbReference type="EMBL" id="KAK1890224.1"/>
    </source>
</evidence>
<accession>A0AAD9F620</accession>
<sequence length="235" mass="26108">MISEIPLIGQISEQGPQHPSLDNGSDEEQGRETEGTYLLICDPRVQLGRQIPDDVFVLRCLLLLVLFTKPSSSGAFFVGKSSINPLKETFDTAEHQFKPRLASARLGNGGHRLRDVPHARSFSEYDARRSVLPSKLVALATLSSDLNMVAFQLKNACTCRFCGQRCEKLVLRSFIFSASLSSSHPLASRRQICISMTSEGVKEKKHTFPPYTHILVVMYVVFEVTVAVEPQGELQ</sequence>
<dbReference type="EMBL" id="JASDAP010000016">
    <property type="protein sequence ID" value="KAK1890224.1"/>
    <property type="molecule type" value="Genomic_DNA"/>
</dbReference>
<gene>
    <name evidence="1" type="ORF">KUDE01_014895</name>
</gene>
<comment type="caution">
    <text evidence="1">The sequence shown here is derived from an EMBL/GenBank/DDBJ whole genome shotgun (WGS) entry which is preliminary data.</text>
</comment>
<feature type="non-terminal residue" evidence="1">
    <location>
        <position position="235"/>
    </location>
</feature>
<dbReference type="AlphaFoldDB" id="A0AAD9F620"/>
<name>A0AAD9F620_DISEL</name>